<evidence type="ECO:0000256" key="2">
    <source>
        <dbReference type="ARBA" id="ARBA00023125"/>
    </source>
</evidence>
<dbReference type="EMBL" id="CP069370">
    <property type="protein sequence ID" value="QYZ70060.1"/>
    <property type="molecule type" value="Genomic_DNA"/>
</dbReference>
<evidence type="ECO:0000256" key="3">
    <source>
        <dbReference type="ARBA" id="ARBA00023163"/>
    </source>
</evidence>
<keyword evidence="6" id="KW-1185">Reference proteome</keyword>
<dbReference type="Pfam" id="PF01638">
    <property type="entry name" value="HxlR"/>
    <property type="match status" value="1"/>
</dbReference>
<keyword evidence="2" id="KW-0238">DNA-binding</keyword>
<dbReference type="KEGG" id="nsm:JO391_00505"/>
<dbReference type="SUPFAM" id="SSF46785">
    <property type="entry name" value="Winged helix' DNA-binding domain"/>
    <property type="match status" value="1"/>
</dbReference>
<gene>
    <name evidence="5" type="ORF">JO391_00505</name>
</gene>
<evidence type="ECO:0000259" key="4">
    <source>
        <dbReference type="PROSITE" id="PS51118"/>
    </source>
</evidence>
<sequence>MSAFANAETALCFPADVMAAACPSRQILTHLTSRWSLLVLVALRDGTLRFGALKRRIGGISERMLAQTLGVLEGDGFVERRALEVVPPHVEYSLTPLGREAAERVLGLTGWIEANLGAILGAGAAAGCATAVPDQAAAELPSP</sequence>
<dbReference type="PROSITE" id="PS51118">
    <property type="entry name" value="HTH_HXLR"/>
    <property type="match status" value="1"/>
</dbReference>
<dbReference type="PANTHER" id="PTHR33204:SF37">
    <property type="entry name" value="HTH-TYPE TRANSCRIPTIONAL REGULATOR YODB"/>
    <property type="match status" value="1"/>
</dbReference>
<accession>A0A8G1EBX1</accession>
<evidence type="ECO:0000313" key="5">
    <source>
        <dbReference type="EMBL" id="QYZ70060.1"/>
    </source>
</evidence>
<name>A0A8G1EBX1_9RHOB</name>
<proteinExistence type="predicted"/>
<protein>
    <submittedName>
        <fullName evidence="5">Helix-turn-helix transcriptional regulator</fullName>
    </submittedName>
</protein>
<dbReference type="InterPro" id="IPR036390">
    <property type="entry name" value="WH_DNA-bd_sf"/>
</dbReference>
<dbReference type="AlphaFoldDB" id="A0A8G1EBX1"/>
<dbReference type="RefSeq" id="WP_220662277.1">
    <property type="nucleotide sequence ID" value="NZ_CP069370.1"/>
</dbReference>
<dbReference type="InterPro" id="IPR036388">
    <property type="entry name" value="WH-like_DNA-bd_sf"/>
</dbReference>
<dbReference type="Proteomes" id="UP000826300">
    <property type="component" value="Chromosome"/>
</dbReference>
<evidence type="ECO:0000256" key="1">
    <source>
        <dbReference type="ARBA" id="ARBA00023015"/>
    </source>
</evidence>
<organism evidence="5 6">
    <name type="scientific">Neotabrizicola shimadae</name>
    <dbReference type="NCBI Taxonomy" id="2807096"/>
    <lineage>
        <taxon>Bacteria</taxon>
        <taxon>Pseudomonadati</taxon>
        <taxon>Pseudomonadota</taxon>
        <taxon>Alphaproteobacteria</taxon>
        <taxon>Rhodobacterales</taxon>
        <taxon>Paracoccaceae</taxon>
        <taxon>Neotabrizicola</taxon>
    </lineage>
</organism>
<evidence type="ECO:0000313" key="6">
    <source>
        <dbReference type="Proteomes" id="UP000826300"/>
    </source>
</evidence>
<feature type="domain" description="HTH hxlR-type" evidence="4">
    <location>
        <begin position="22"/>
        <end position="120"/>
    </location>
</feature>
<dbReference type="GO" id="GO:0003677">
    <property type="term" value="F:DNA binding"/>
    <property type="evidence" value="ECO:0007669"/>
    <property type="project" value="UniProtKB-KW"/>
</dbReference>
<dbReference type="PANTHER" id="PTHR33204">
    <property type="entry name" value="TRANSCRIPTIONAL REGULATOR, MARR FAMILY"/>
    <property type="match status" value="1"/>
</dbReference>
<reference evidence="5" key="1">
    <citation type="submission" date="2021-02" db="EMBL/GenBank/DDBJ databases">
        <title>Rhodobacter shimadae sp. nov., an aerobic anoxygenic phototrophic bacterium isolated from a hot spring.</title>
        <authorList>
            <person name="Muramatsu S."/>
            <person name="Haruta S."/>
            <person name="Hirose S."/>
            <person name="Hanada S."/>
        </authorList>
    </citation>
    <scope>NUCLEOTIDE SEQUENCE</scope>
    <source>
        <strain evidence="5">N10</strain>
    </source>
</reference>
<dbReference type="InterPro" id="IPR002577">
    <property type="entry name" value="HTH_HxlR"/>
</dbReference>
<keyword evidence="3" id="KW-0804">Transcription</keyword>
<keyword evidence="1" id="KW-0805">Transcription regulation</keyword>
<dbReference type="Gene3D" id="1.10.10.10">
    <property type="entry name" value="Winged helix-like DNA-binding domain superfamily/Winged helix DNA-binding domain"/>
    <property type="match status" value="1"/>
</dbReference>